<dbReference type="EMBL" id="CABVMM010000007">
    <property type="protein sequence ID" value="VVV00714.1"/>
    <property type="molecule type" value="Genomic_DNA"/>
</dbReference>
<keyword evidence="2" id="KW-1185">Reference proteome</keyword>
<name>A0AC61Y8M2_9FLAO</name>
<evidence type="ECO:0000313" key="1">
    <source>
        <dbReference type="EMBL" id="VVV00714.1"/>
    </source>
</evidence>
<comment type="caution">
    <text evidence="1">The sequence shown here is derived from an EMBL/GenBank/DDBJ whole genome shotgun (WGS) entry which is preliminary data.</text>
</comment>
<protein>
    <submittedName>
        <fullName evidence="1">Uncharacterized protein</fullName>
    </submittedName>
</protein>
<evidence type="ECO:0000313" key="2">
    <source>
        <dbReference type="Proteomes" id="UP000356253"/>
    </source>
</evidence>
<sequence length="70" mass="8059">MFAKFAFLLFFIIAEIALGIYSLAMSESLMAKFLFFLLSAIIVCALVMKLSNHLLPDDDRREKNLKRKTE</sequence>
<dbReference type="Proteomes" id="UP000356253">
    <property type="component" value="Unassembled WGS sequence"/>
</dbReference>
<accession>A0AC61Y8M2</accession>
<organism evidence="1 2">
    <name type="scientific">Mesonia oceanica</name>
    <dbReference type="NCBI Taxonomy" id="2687242"/>
    <lineage>
        <taxon>Bacteria</taxon>
        <taxon>Pseudomonadati</taxon>
        <taxon>Bacteroidota</taxon>
        <taxon>Flavobacteriia</taxon>
        <taxon>Flavobacteriales</taxon>
        <taxon>Flavobacteriaceae</taxon>
        <taxon>Mesonia</taxon>
    </lineage>
</organism>
<reference evidence="1" key="1">
    <citation type="submission" date="2019-09" db="EMBL/GenBank/DDBJ databases">
        <authorList>
            <person name="Rodrigo-Torres L."/>
            <person name="Arahal R. D."/>
            <person name="Lucena T."/>
        </authorList>
    </citation>
    <scope>NUCLEOTIDE SEQUENCE</scope>
    <source>
        <strain evidence="1">ISS653</strain>
    </source>
</reference>
<proteinExistence type="predicted"/>
<gene>
    <name evidence="1" type="ORF">FVB9532_01989</name>
</gene>